<keyword evidence="2 5" id="KW-0645">Protease</keyword>
<keyword evidence="8" id="KW-1185">Reference proteome</keyword>
<dbReference type="PANTHER" id="PTHR32060:SF22">
    <property type="entry name" value="CARBOXYL-TERMINAL-PROCESSING PEPTIDASE 3, CHLOROPLASTIC"/>
    <property type="match status" value="1"/>
</dbReference>
<dbReference type="GO" id="GO:0007165">
    <property type="term" value="P:signal transduction"/>
    <property type="evidence" value="ECO:0007669"/>
    <property type="project" value="TreeGrafter"/>
</dbReference>
<dbReference type="EMBL" id="FPCJ01000001">
    <property type="protein sequence ID" value="SFV35729.1"/>
    <property type="molecule type" value="Genomic_DNA"/>
</dbReference>
<evidence type="ECO:0000259" key="6">
    <source>
        <dbReference type="PROSITE" id="PS50106"/>
    </source>
</evidence>
<dbReference type="SUPFAM" id="SSF52096">
    <property type="entry name" value="ClpP/crotonase"/>
    <property type="match status" value="1"/>
</dbReference>
<dbReference type="GO" id="GO:0008236">
    <property type="term" value="F:serine-type peptidase activity"/>
    <property type="evidence" value="ECO:0007669"/>
    <property type="project" value="UniProtKB-KW"/>
</dbReference>
<dbReference type="GO" id="GO:0004175">
    <property type="term" value="F:endopeptidase activity"/>
    <property type="evidence" value="ECO:0007669"/>
    <property type="project" value="TreeGrafter"/>
</dbReference>
<evidence type="ECO:0000256" key="4">
    <source>
        <dbReference type="ARBA" id="ARBA00022825"/>
    </source>
</evidence>
<dbReference type="Gene3D" id="3.90.226.10">
    <property type="entry name" value="2-enoyl-CoA Hydratase, Chain A, domain 1"/>
    <property type="match status" value="1"/>
</dbReference>
<dbReference type="SMART" id="SM00245">
    <property type="entry name" value="TSPc"/>
    <property type="match status" value="1"/>
</dbReference>
<accession>A0A1I7NM84</accession>
<dbReference type="InterPro" id="IPR004447">
    <property type="entry name" value="Peptidase_S41A"/>
</dbReference>
<evidence type="ECO:0000256" key="3">
    <source>
        <dbReference type="ARBA" id="ARBA00022801"/>
    </source>
</evidence>
<evidence type="ECO:0000256" key="5">
    <source>
        <dbReference type="RuleBase" id="RU004404"/>
    </source>
</evidence>
<reference evidence="8" key="1">
    <citation type="submission" date="2016-10" db="EMBL/GenBank/DDBJ databases">
        <authorList>
            <person name="Varghese N."/>
            <person name="Submissions S."/>
        </authorList>
    </citation>
    <scope>NUCLEOTIDE SEQUENCE [LARGE SCALE GENOMIC DNA]</scope>
    <source>
        <strain evidence="8">DSM 14807</strain>
    </source>
</reference>
<evidence type="ECO:0000313" key="8">
    <source>
        <dbReference type="Proteomes" id="UP000199537"/>
    </source>
</evidence>
<dbReference type="GO" id="GO:0030288">
    <property type="term" value="C:outer membrane-bounded periplasmic space"/>
    <property type="evidence" value="ECO:0007669"/>
    <property type="project" value="TreeGrafter"/>
</dbReference>
<dbReference type="Pfam" id="PF03572">
    <property type="entry name" value="Peptidase_S41"/>
    <property type="match status" value="1"/>
</dbReference>
<comment type="similarity">
    <text evidence="1 5">Belongs to the peptidase S41A family.</text>
</comment>
<dbReference type="InterPro" id="IPR001478">
    <property type="entry name" value="PDZ"/>
</dbReference>
<sequence length="716" mass="81377">MKIRILIAGAILLGGATVVLAFNAFHKKTNPPDREKLIVSMVGLILKRAHYHPKPIDDAFSKEVFYKYLNQLDPQKNIFLQSDLNELKTFEYRIDDEINTNEPLDFFKLANAIFDKRVAEVAQYYPEILSHPFDFHEQDSIVLDSDHQNYPANEQERREAWYKFLKYKTLDRLVELQSIEEKKQKDSAGYTPKTYNELEAQAREDVKKNMDLFFERIRKTYTEDERFSWFVNAITTTMDPHTEYMPPQDQRYFNEQMSGTFYGIGALLQQEDGKIKIASIVTGGPAWKQGELKAGDIILKVAQGDSAAVDLTGYSVEDAVKLIRGDKNTIVKLTVKHPDGTIKTIAIQRGEVRIDATFAKSYLIDWDGHRWGIINLPEFYAPFNNGMGGESWKDMQKEVNKLKAEHVDGIIIDLRFNGGGSLSDAINIAGLFVPAGPVVQVRSGDGNIQVLKSHNNQVDYSGPLAVMVNEYSASASEIFAAAMQDYKRAVIVGSPSTYGKGTVQRMIDLDDFYAGNQSDLGGSLGSLKITIQKFYRINGGSTQLKGVSSDIVLPDNYFSVGERTDSDAMKWDQIAPASYTTWSQPVDVPFLKALSEKRLDTSRIFQLINENVAYLKKMDEVKTYPLNIDAYKAWQQQNQQAIKRMDEVNKMVPSIDIHYLPVDESYINADSTRKIIYRDLMRSYVHDPYLMETLHVMTDMLHEPTLRQVPKLTKSN</sequence>
<feature type="domain" description="PDZ" evidence="6">
    <location>
        <begin position="250"/>
        <end position="338"/>
    </location>
</feature>
<protein>
    <submittedName>
        <fullName evidence="7">Carboxyl-terminal processing protease</fullName>
    </submittedName>
</protein>
<dbReference type="InterPro" id="IPR020992">
    <property type="entry name" value="Tail_Prtase_C"/>
</dbReference>
<dbReference type="CDD" id="cd07560">
    <property type="entry name" value="Peptidase_S41_CPP"/>
    <property type="match status" value="1"/>
</dbReference>
<dbReference type="InterPro" id="IPR040573">
    <property type="entry name" value="TSP_N"/>
</dbReference>
<keyword evidence="4 5" id="KW-0720">Serine protease</keyword>
<dbReference type="PROSITE" id="PS50106">
    <property type="entry name" value="PDZ"/>
    <property type="match status" value="1"/>
</dbReference>
<dbReference type="NCBIfam" id="TIGR00225">
    <property type="entry name" value="prc"/>
    <property type="match status" value="1"/>
</dbReference>
<dbReference type="SMART" id="SM00228">
    <property type="entry name" value="PDZ"/>
    <property type="match status" value="1"/>
</dbReference>
<name>A0A1I7NM84_9BACT</name>
<keyword evidence="3 5" id="KW-0378">Hydrolase</keyword>
<evidence type="ECO:0000256" key="2">
    <source>
        <dbReference type="ARBA" id="ARBA00022670"/>
    </source>
</evidence>
<dbReference type="Gene3D" id="2.30.42.10">
    <property type="match status" value="1"/>
</dbReference>
<dbReference type="SUPFAM" id="SSF50156">
    <property type="entry name" value="PDZ domain-like"/>
    <property type="match status" value="1"/>
</dbReference>
<gene>
    <name evidence="7" type="ORF">SAMN05660895_2299</name>
</gene>
<dbReference type="STRING" id="1393122.SAMN05660895_2299"/>
<dbReference type="InterPro" id="IPR005151">
    <property type="entry name" value="Tail-specific_protease"/>
</dbReference>
<evidence type="ECO:0000256" key="1">
    <source>
        <dbReference type="ARBA" id="ARBA00009179"/>
    </source>
</evidence>
<evidence type="ECO:0000313" key="7">
    <source>
        <dbReference type="EMBL" id="SFV35729.1"/>
    </source>
</evidence>
<dbReference type="AlphaFoldDB" id="A0A1I7NM84"/>
<dbReference type="InterPro" id="IPR029045">
    <property type="entry name" value="ClpP/crotonase-like_dom_sf"/>
</dbReference>
<dbReference type="Pfam" id="PF00595">
    <property type="entry name" value="PDZ"/>
    <property type="match status" value="1"/>
</dbReference>
<dbReference type="RefSeq" id="WP_245759976.1">
    <property type="nucleotide sequence ID" value="NZ_FPCJ01000001.1"/>
</dbReference>
<dbReference type="Pfam" id="PF11818">
    <property type="entry name" value="DUF3340"/>
    <property type="match status" value="1"/>
</dbReference>
<organism evidence="7 8">
    <name type="scientific">Thermoflavifilum thermophilum</name>
    <dbReference type="NCBI Taxonomy" id="1393122"/>
    <lineage>
        <taxon>Bacteria</taxon>
        <taxon>Pseudomonadati</taxon>
        <taxon>Bacteroidota</taxon>
        <taxon>Chitinophagia</taxon>
        <taxon>Chitinophagales</taxon>
        <taxon>Chitinophagaceae</taxon>
        <taxon>Thermoflavifilum</taxon>
    </lineage>
</organism>
<dbReference type="CDD" id="cd06782">
    <property type="entry name" value="cpPDZ_CPP-like"/>
    <property type="match status" value="1"/>
</dbReference>
<dbReference type="Proteomes" id="UP000199537">
    <property type="component" value="Unassembled WGS sequence"/>
</dbReference>
<dbReference type="PANTHER" id="PTHR32060">
    <property type="entry name" value="TAIL-SPECIFIC PROTEASE"/>
    <property type="match status" value="1"/>
</dbReference>
<dbReference type="Pfam" id="PF17804">
    <property type="entry name" value="TSP_NTD"/>
    <property type="match status" value="1"/>
</dbReference>
<dbReference type="InterPro" id="IPR036034">
    <property type="entry name" value="PDZ_sf"/>
</dbReference>
<dbReference type="GO" id="GO:0006508">
    <property type="term" value="P:proteolysis"/>
    <property type="evidence" value="ECO:0007669"/>
    <property type="project" value="UniProtKB-KW"/>
</dbReference>
<proteinExistence type="inferred from homology"/>